<evidence type="ECO:0000256" key="2">
    <source>
        <dbReference type="ARBA" id="ARBA00022448"/>
    </source>
</evidence>
<keyword evidence="4" id="KW-0560">Oxidoreductase</keyword>
<dbReference type="PANTHER" id="PTHR10884">
    <property type="entry name" value="NADH DEHYDROGENASE UBIQUINONE IRON-SULFUR PROTEIN 3"/>
    <property type="match status" value="1"/>
</dbReference>
<organism evidence="4">
    <name type="scientific">hydrothermal vent metagenome</name>
    <dbReference type="NCBI Taxonomy" id="652676"/>
    <lineage>
        <taxon>unclassified sequences</taxon>
        <taxon>metagenomes</taxon>
        <taxon>ecological metagenomes</taxon>
    </lineage>
</organism>
<dbReference type="InterPro" id="IPR037232">
    <property type="entry name" value="NADH_quin_OxRdtase_su_C/D-like"/>
</dbReference>
<dbReference type="Gene3D" id="3.30.460.80">
    <property type="entry name" value="NADH:ubiquinone oxidoreductase, 30kDa subunit"/>
    <property type="match status" value="1"/>
</dbReference>
<gene>
    <name evidence="4" type="ORF">MNBD_NITROSPIRAE02-1297</name>
</gene>
<reference evidence="4" key="1">
    <citation type="submission" date="2018-06" db="EMBL/GenBank/DDBJ databases">
        <authorList>
            <person name="Zhirakovskaya E."/>
        </authorList>
    </citation>
    <scope>NUCLEOTIDE SEQUENCE</scope>
</reference>
<protein>
    <submittedName>
        <fullName evidence="4">NADH-ubiquinone oxidoreductase chain C</fullName>
        <ecNumber evidence="4">1.6.5.3</ecNumber>
    </submittedName>
</protein>
<evidence type="ECO:0000259" key="3">
    <source>
        <dbReference type="Pfam" id="PF00329"/>
    </source>
</evidence>
<accession>A0A3B1CRN1</accession>
<dbReference type="Pfam" id="PF00329">
    <property type="entry name" value="Complex1_30kDa"/>
    <property type="match status" value="1"/>
</dbReference>
<dbReference type="GO" id="GO:0016651">
    <property type="term" value="F:oxidoreductase activity, acting on NAD(P)H"/>
    <property type="evidence" value="ECO:0007669"/>
    <property type="project" value="InterPro"/>
</dbReference>
<evidence type="ECO:0000256" key="1">
    <source>
        <dbReference type="ARBA" id="ARBA00007569"/>
    </source>
</evidence>
<sequence length="177" mass="21123">MEPLEITERIKERFPDEVLDIIEFREQLSVVIKKERIVEICRWLHDEPDLRFDYLKDICGVDYLGKKTVRFEVVYTLYSLRHRHMLRLKAAVGEDEPSIDSVVPVWIGASWHERECYDMYGIIFNGHPDLSRVLMPEDWEGHPLRKDYPEGGPEREWPGFQEVLDKAKKFKEFSWKG</sequence>
<dbReference type="GO" id="GO:0008137">
    <property type="term" value="F:NADH dehydrogenase (ubiquinone) activity"/>
    <property type="evidence" value="ECO:0007669"/>
    <property type="project" value="InterPro"/>
</dbReference>
<dbReference type="EC" id="1.6.5.3" evidence="4"/>
<keyword evidence="4" id="KW-0830">Ubiquinone</keyword>
<dbReference type="AlphaFoldDB" id="A0A3B1CRN1"/>
<keyword evidence="2" id="KW-0813">Transport</keyword>
<dbReference type="PANTHER" id="PTHR10884:SF14">
    <property type="entry name" value="NADH DEHYDROGENASE [UBIQUINONE] IRON-SULFUR PROTEIN 3, MITOCHONDRIAL"/>
    <property type="match status" value="1"/>
</dbReference>
<proteinExistence type="inferred from homology"/>
<comment type="similarity">
    <text evidence="1">Belongs to the complex I 30 kDa subunit family.</text>
</comment>
<dbReference type="InterPro" id="IPR010218">
    <property type="entry name" value="NADH_DH_suC"/>
</dbReference>
<dbReference type="EMBL" id="UOGH01000004">
    <property type="protein sequence ID" value="VAX26554.1"/>
    <property type="molecule type" value="Genomic_DNA"/>
</dbReference>
<dbReference type="SUPFAM" id="SSF143243">
    <property type="entry name" value="Nqo5-like"/>
    <property type="match status" value="1"/>
</dbReference>
<dbReference type="NCBIfam" id="TIGR01961">
    <property type="entry name" value="NuoC_fam"/>
    <property type="match status" value="1"/>
</dbReference>
<evidence type="ECO:0000313" key="4">
    <source>
        <dbReference type="EMBL" id="VAX26554.1"/>
    </source>
</evidence>
<name>A0A3B1CRN1_9ZZZZ</name>
<feature type="domain" description="NADH:ubiquinone oxidoreductase 30kDa subunit" evidence="3">
    <location>
        <begin position="30"/>
        <end position="152"/>
    </location>
</feature>
<dbReference type="InterPro" id="IPR001268">
    <property type="entry name" value="NADH_UbQ_OxRdtase_30kDa_su"/>
</dbReference>
<dbReference type="HAMAP" id="MF_01357">
    <property type="entry name" value="NDH1_NuoC"/>
    <property type="match status" value="1"/>
</dbReference>